<evidence type="ECO:0000313" key="2">
    <source>
        <dbReference type="Proteomes" id="UP000000311"/>
    </source>
</evidence>
<feature type="non-terminal residue" evidence="1">
    <location>
        <position position="1"/>
    </location>
</feature>
<evidence type="ECO:0000313" key="1">
    <source>
        <dbReference type="EMBL" id="EFN71222.1"/>
    </source>
</evidence>
<dbReference type="Proteomes" id="UP000000311">
    <property type="component" value="Unassembled WGS sequence"/>
</dbReference>
<reference evidence="1 2" key="1">
    <citation type="journal article" date="2010" name="Science">
        <title>Genomic comparison of the ants Camponotus floridanus and Harpegnathos saltator.</title>
        <authorList>
            <person name="Bonasio R."/>
            <person name="Zhang G."/>
            <person name="Ye C."/>
            <person name="Mutti N.S."/>
            <person name="Fang X."/>
            <person name="Qin N."/>
            <person name="Donahue G."/>
            <person name="Yang P."/>
            <person name="Li Q."/>
            <person name="Li C."/>
            <person name="Zhang P."/>
            <person name="Huang Z."/>
            <person name="Berger S.L."/>
            <person name="Reinberg D."/>
            <person name="Wang J."/>
            <person name="Liebig J."/>
        </authorList>
    </citation>
    <scope>NUCLEOTIDE SEQUENCE [LARGE SCALE GENOMIC DNA]</scope>
    <source>
        <strain evidence="2">C129</strain>
    </source>
</reference>
<proteinExistence type="predicted"/>
<protein>
    <submittedName>
        <fullName evidence="1">Uncharacterized protein</fullName>
    </submittedName>
</protein>
<sequence>VLDVIKCFEGKINVLPTDVIETTRISVANILQSFLFTKKHINHSERYILDSFTASKKFLRDNNNDIM</sequence>
<name>E2A5R7_CAMFO</name>
<accession>E2A5R7</accession>
<organism evidence="2">
    <name type="scientific">Camponotus floridanus</name>
    <name type="common">Florida carpenter ant</name>
    <dbReference type="NCBI Taxonomy" id="104421"/>
    <lineage>
        <taxon>Eukaryota</taxon>
        <taxon>Metazoa</taxon>
        <taxon>Ecdysozoa</taxon>
        <taxon>Arthropoda</taxon>
        <taxon>Hexapoda</taxon>
        <taxon>Insecta</taxon>
        <taxon>Pterygota</taxon>
        <taxon>Neoptera</taxon>
        <taxon>Endopterygota</taxon>
        <taxon>Hymenoptera</taxon>
        <taxon>Apocrita</taxon>
        <taxon>Aculeata</taxon>
        <taxon>Formicoidea</taxon>
        <taxon>Formicidae</taxon>
        <taxon>Formicinae</taxon>
        <taxon>Camponotus</taxon>
    </lineage>
</organism>
<dbReference type="InParanoid" id="E2A5R7"/>
<dbReference type="EMBL" id="GL437025">
    <property type="protein sequence ID" value="EFN71222.1"/>
    <property type="molecule type" value="Genomic_DNA"/>
</dbReference>
<feature type="non-terminal residue" evidence="1">
    <location>
        <position position="67"/>
    </location>
</feature>
<keyword evidence="2" id="KW-1185">Reference proteome</keyword>
<dbReference type="AlphaFoldDB" id="E2A5R7"/>
<dbReference type="OrthoDB" id="7701227at2759"/>
<gene>
    <name evidence="1" type="ORF">EAG_00163</name>
</gene>